<reference evidence="2 3" key="1">
    <citation type="journal article" date="2024" name="G3 (Bethesda)">
        <title>Genome assembly of Hibiscus sabdariffa L. provides insights into metabolisms of medicinal natural products.</title>
        <authorList>
            <person name="Kim T."/>
        </authorList>
    </citation>
    <scope>NUCLEOTIDE SEQUENCE [LARGE SCALE GENOMIC DNA]</scope>
    <source>
        <strain evidence="2">TK-2024</strain>
        <tissue evidence="2">Old leaves</tissue>
    </source>
</reference>
<evidence type="ECO:0000256" key="1">
    <source>
        <dbReference type="SAM" id="Phobius"/>
    </source>
</evidence>
<evidence type="ECO:0000313" key="3">
    <source>
        <dbReference type="Proteomes" id="UP001472677"/>
    </source>
</evidence>
<feature type="transmembrane region" description="Helical" evidence="1">
    <location>
        <begin position="26"/>
        <end position="46"/>
    </location>
</feature>
<comment type="caution">
    <text evidence="2">The sequence shown here is derived from an EMBL/GenBank/DDBJ whole genome shotgun (WGS) entry which is preliminary data.</text>
</comment>
<dbReference type="Proteomes" id="UP001472677">
    <property type="component" value="Unassembled WGS sequence"/>
</dbReference>
<organism evidence="2 3">
    <name type="scientific">Hibiscus sabdariffa</name>
    <name type="common">roselle</name>
    <dbReference type="NCBI Taxonomy" id="183260"/>
    <lineage>
        <taxon>Eukaryota</taxon>
        <taxon>Viridiplantae</taxon>
        <taxon>Streptophyta</taxon>
        <taxon>Embryophyta</taxon>
        <taxon>Tracheophyta</taxon>
        <taxon>Spermatophyta</taxon>
        <taxon>Magnoliopsida</taxon>
        <taxon>eudicotyledons</taxon>
        <taxon>Gunneridae</taxon>
        <taxon>Pentapetalae</taxon>
        <taxon>rosids</taxon>
        <taxon>malvids</taxon>
        <taxon>Malvales</taxon>
        <taxon>Malvaceae</taxon>
        <taxon>Malvoideae</taxon>
        <taxon>Hibiscus</taxon>
    </lineage>
</organism>
<proteinExistence type="predicted"/>
<gene>
    <name evidence="2" type="ORF">V6N12_008894</name>
</gene>
<sequence length="72" mass="8481">MICFNHSLTNKNDFPDSYGDFRFLSLNSQLLACLFVQVCLDFLWLYTQNQQVKQNPITQDKTRLLTRQSTAF</sequence>
<protein>
    <submittedName>
        <fullName evidence="2">Uncharacterized protein</fullName>
    </submittedName>
</protein>
<keyword evidence="1" id="KW-0472">Membrane</keyword>
<keyword evidence="3" id="KW-1185">Reference proteome</keyword>
<accession>A0ABR2C460</accession>
<keyword evidence="1" id="KW-1133">Transmembrane helix</keyword>
<dbReference type="EMBL" id="JBBPBM010000067">
    <property type="protein sequence ID" value="KAK8514179.1"/>
    <property type="molecule type" value="Genomic_DNA"/>
</dbReference>
<evidence type="ECO:0000313" key="2">
    <source>
        <dbReference type="EMBL" id="KAK8514179.1"/>
    </source>
</evidence>
<name>A0ABR2C460_9ROSI</name>
<keyword evidence="1" id="KW-0812">Transmembrane</keyword>